<dbReference type="EMBL" id="CP001778">
    <property type="protein sequence ID" value="ADD42257.1"/>
    <property type="molecule type" value="Genomic_DNA"/>
</dbReference>
<keyword evidence="1" id="KW-0479">Metal-binding</keyword>
<evidence type="ECO:0000256" key="1">
    <source>
        <dbReference type="PROSITE-ProRule" id="PRU00325"/>
    </source>
</evidence>
<protein>
    <submittedName>
        <fullName evidence="3">Zinc finger SWIM domain protein</fullName>
    </submittedName>
</protein>
<sequence>MTTTPQVYRYLRPSTIASGRLGLATSGGVTTQGAAANPDFFTGFLQHPETAATGLLATAAVARARYFQPGLASLRDPVVTCDGDGLRFESFSSCGGVYARFDVASAALDGEMRDRGTTNVDFNAALCEALAKVGGRDPLRLNVGAEELSVTTTDTKVTEKKVPLPQRWLRGFAEVQVITPRFDLRAELSAPEATRFLRSLPTGEQAADIVWLSVAGRGLRRTSRPAPGAVCLAGPSRLETLRPLLRFAKSLRVYGPPVTHSAPPTASAWELVLPDMRLMLTLSPEPRRGFSGEGAVLDALIDDAVESDAELIGNLLDFRPYIDIAVLADTSGLSPQRVRAALTQLGTAGRVGYDVANASFFHRELPYDADKVEQLNPRLRNARALARSGAVHITGDIANVTSRDKRYQVRLDADGLPAGCTCRWWAEHRGERGKCKHVLAVHMSLNGSDES</sequence>
<accession>D3Q682</accession>
<dbReference type="STRING" id="446470.Snas_2577"/>
<dbReference type="HOGENOM" id="CLU_023622_1_0_11"/>
<evidence type="ECO:0000313" key="4">
    <source>
        <dbReference type="Proteomes" id="UP000000844"/>
    </source>
</evidence>
<keyword evidence="4" id="KW-1185">Reference proteome</keyword>
<dbReference type="Proteomes" id="UP000000844">
    <property type="component" value="Chromosome"/>
</dbReference>
<dbReference type="AlphaFoldDB" id="D3Q682"/>
<feature type="domain" description="SWIM-type" evidence="2">
    <location>
        <begin position="407"/>
        <end position="446"/>
    </location>
</feature>
<name>D3Q682_STANL</name>
<dbReference type="KEGG" id="sna:Snas_2577"/>
<dbReference type="Pfam" id="PF04434">
    <property type="entry name" value="SWIM"/>
    <property type="match status" value="1"/>
</dbReference>
<gene>
    <name evidence="3" type="ordered locus">Snas_2577</name>
</gene>
<dbReference type="eggNOG" id="COG2345">
    <property type="taxonomic scope" value="Bacteria"/>
</dbReference>
<evidence type="ECO:0000259" key="2">
    <source>
        <dbReference type="PROSITE" id="PS50966"/>
    </source>
</evidence>
<evidence type="ECO:0000313" key="3">
    <source>
        <dbReference type="EMBL" id="ADD42257.1"/>
    </source>
</evidence>
<dbReference type="InterPro" id="IPR007527">
    <property type="entry name" value="Znf_SWIM"/>
</dbReference>
<proteinExistence type="predicted"/>
<keyword evidence="1" id="KW-0863">Zinc-finger</keyword>
<dbReference type="OrthoDB" id="7821105at2"/>
<organism evidence="3 4">
    <name type="scientific">Stackebrandtia nassauensis (strain DSM 44728 / CIP 108903 / NRRL B-16338 / NBRC 102104 / LLR-40K-21)</name>
    <dbReference type="NCBI Taxonomy" id="446470"/>
    <lineage>
        <taxon>Bacteria</taxon>
        <taxon>Bacillati</taxon>
        <taxon>Actinomycetota</taxon>
        <taxon>Actinomycetes</taxon>
        <taxon>Glycomycetales</taxon>
        <taxon>Glycomycetaceae</taxon>
        <taxon>Stackebrandtia</taxon>
    </lineage>
</organism>
<dbReference type="GO" id="GO:0008270">
    <property type="term" value="F:zinc ion binding"/>
    <property type="evidence" value="ECO:0007669"/>
    <property type="project" value="UniProtKB-KW"/>
</dbReference>
<keyword evidence="1" id="KW-0862">Zinc</keyword>
<reference evidence="3 4" key="1">
    <citation type="journal article" date="2009" name="Stand. Genomic Sci.">
        <title>Complete genome sequence of Stackebrandtia nassauensis type strain (LLR-40K-21).</title>
        <authorList>
            <person name="Munk C."/>
            <person name="Lapidus A."/>
            <person name="Copeland A."/>
            <person name="Jando M."/>
            <person name="Mayilraj S."/>
            <person name="Glavina Del Rio T."/>
            <person name="Nolan M."/>
            <person name="Chen F."/>
            <person name="Lucas S."/>
            <person name="Tice H."/>
            <person name="Cheng J.F."/>
            <person name="Han C."/>
            <person name="Detter J.C."/>
            <person name="Bruce D."/>
            <person name="Goodwin L."/>
            <person name="Chain P."/>
            <person name="Pitluck S."/>
            <person name="Goker M."/>
            <person name="Ovchinikova G."/>
            <person name="Pati A."/>
            <person name="Ivanova N."/>
            <person name="Mavromatis K."/>
            <person name="Chen A."/>
            <person name="Palaniappan K."/>
            <person name="Land M."/>
            <person name="Hauser L."/>
            <person name="Chang Y.J."/>
            <person name="Jeffries C.D."/>
            <person name="Bristow J."/>
            <person name="Eisen J.A."/>
            <person name="Markowitz V."/>
            <person name="Hugenholtz P."/>
            <person name="Kyrpides N.C."/>
            <person name="Klenk H.P."/>
        </authorList>
    </citation>
    <scope>NUCLEOTIDE SEQUENCE [LARGE SCALE GENOMIC DNA]</scope>
    <source>
        <strain evidence="4">DSM 44728 / CIP 108903 / NRRL B-16338 / NBRC 102104 / LLR-40K-21</strain>
    </source>
</reference>
<dbReference type="PROSITE" id="PS50966">
    <property type="entry name" value="ZF_SWIM"/>
    <property type="match status" value="1"/>
</dbReference>
<dbReference type="RefSeq" id="WP_013017828.1">
    <property type="nucleotide sequence ID" value="NC_013947.1"/>
</dbReference>